<dbReference type="SMART" id="SM01100">
    <property type="entry name" value="CRAL_TRIO_N"/>
    <property type="match status" value="1"/>
</dbReference>
<dbReference type="InterPro" id="IPR001251">
    <property type="entry name" value="CRAL-TRIO_dom"/>
</dbReference>
<dbReference type="CDD" id="cd00170">
    <property type="entry name" value="SEC14"/>
    <property type="match status" value="1"/>
</dbReference>
<dbReference type="Pfam" id="PF00650">
    <property type="entry name" value="CRAL_TRIO"/>
    <property type="match status" value="1"/>
</dbReference>
<reference evidence="3" key="1">
    <citation type="journal article" date="2015" name="Proc. Natl. Acad. Sci. U.S.A.">
        <title>Genome sequence of the Asian Tiger mosquito, Aedes albopictus, reveals insights into its biology, genetics, and evolution.</title>
        <authorList>
            <person name="Chen X.G."/>
            <person name="Jiang X."/>
            <person name="Gu J."/>
            <person name="Xu M."/>
            <person name="Wu Y."/>
            <person name="Deng Y."/>
            <person name="Zhang C."/>
            <person name="Bonizzoni M."/>
            <person name="Dermauw W."/>
            <person name="Vontas J."/>
            <person name="Armbruster P."/>
            <person name="Huang X."/>
            <person name="Yang Y."/>
            <person name="Zhang H."/>
            <person name="He W."/>
            <person name="Peng H."/>
            <person name="Liu Y."/>
            <person name="Wu K."/>
            <person name="Chen J."/>
            <person name="Lirakis M."/>
            <person name="Topalis P."/>
            <person name="Van Leeuwen T."/>
            <person name="Hall A.B."/>
            <person name="Jiang X."/>
            <person name="Thorpe C."/>
            <person name="Mueller R.L."/>
            <person name="Sun C."/>
            <person name="Waterhouse R.M."/>
            <person name="Yan G."/>
            <person name="Tu Z.J."/>
            <person name="Fang X."/>
            <person name="James A.A."/>
        </authorList>
    </citation>
    <scope>NUCLEOTIDE SEQUENCE [LARGE SCALE GENOMIC DNA]</scope>
    <source>
        <strain evidence="3">Foshan</strain>
    </source>
</reference>
<dbReference type="InterPro" id="IPR011074">
    <property type="entry name" value="CRAL/TRIO_N_dom"/>
</dbReference>
<dbReference type="SUPFAM" id="SSF52087">
    <property type="entry name" value="CRAL/TRIO domain"/>
    <property type="match status" value="1"/>
</dbReference>
<dbReference type="PANTHER" id="PTHR10174">
    <property type="entry name" value="ALPHA-TOCOPHEROL TRANSFER PROTEIN-RELATED"/>
    <property type="match status" value="1"/>
</dbReference>
<dbReference type="SMART" id="SM00516">
    <property type="entry name" value="SEC14"/>
    <property type="match status" value="1"/>
</dbReference>
<dbReference type="InterPro" id="IPR036865">
    <property type="entry name" value="CRAL-TRIO_dom_sf"/>
</dbReference>
<accession>A0ABM1ZC76</accession>
<dbReference type="Gene3D" id="1.10.8.20">
    <property type="entry name" value="N-terminal domain of phosphatidylinositol transfer protein sec14p"/>
    <property type="match status" value="1"/>
</dbReference>
<feature type="domain" description="CRAL-TRIO" evidence="1">
    <location>
        <begin position="135"/>
        <end position="296"/>
    </location>
</feature>
<evidence type="ECO:0000259" key="1">
    <source>
        <dbReference type="PROSITE" id="PS50191"/>
    </source>
</evidence>
<organism evidence="2 3">
    <name type="scientific">Aedes albopictus</name>
    <name type="common">Asian tiger mosquito</name>
    <name type="synonym">Stegomyia albopicta</name>
    <dbReference type="NCBI Taxonomy" id="7160"/>
    <lineage>
        <taxon>Eukaryota</taxon>
        <taxon>Metazoa</taxon>
        <taxon>Ecdysozoa</taxon>
        <taxon>Arthropoda</taxon>
        <taxon>Hexapoda</taxon>
        <taxon>Insecta</taxon>
        <taxon>Pterygota</taxon>
        <taxon>Neoptera</taxon>
        <taxon>Endopterygota</taxon>
        <taxon>Diptera</taxon>
        <taxon>Nematocera</taxon>
        <taxon>Culicoidea</taxon>
        <taxon>Culicidae</taxon>
        <taxon>Culicinae</taxon>
        <taxon>Aedini</taxon>
        <taxon>Aedes</taxon>
        <taxon>Stegomyia</taxon>
    </lineage>
</organism>
<proteinExistence type="predicted"/>
<reference evidence="2" key="2">
    <citation type="submission" date="2025-05" db="UniProtKB">
        <authorList>
            <consortium name="EnsemblMetazoa"/>
        </authorList>
    </citation>
    <scope>IDENTIFICATION</scope>
    <source>
        <strain evidence="2">Foshan</strain>
    </source>
</reference>
<dbReference type="SUPFAM" id="SSF46938">
    <property type="entry name" value="CRAL/TRIO N-terminal domain"/>
    <property type="match status" value="1"/>
</dbReference>
<dbReference type="PANTHER" id="PTHR10174:SF231">
    <property type="entry name" value="CLAVESIN-2-LIKE PROTEIN"/>
    <property type="match status" value="1"/>
</dbReference>
<dbReference type="Gene3D" id="1.20.5.1200">
    <property type="entry name" value="Alpha-tocopherol transfer"/>
    <property type="match status" value="1"/>
</dbReference>
<dbReference type="Pfam" id="PF03765">
    <property type="entry name" value="CRAL_TRIO_N"/>
    <property type="match status" value="1"/>
</dbReference>
<dbReference type="Proteomes" id="UP000069940">
    <property type="component" value="Unassembled WGS sequence"/>
</dbReference>
<protein>
    <recommendedName>
        <fullName evidence="1">CRAL-TRIO domain-containing protein</fullName>
    </recommendedName>
</protein>
<evidence type="ECO:0000313" key="3">
    <source>
        <dbReference type="Proteomes" id="UP000069940"/>
    </source>
</evidence>
<dbReference type="InterPro" id="IPR036273">
    <property type="entry name" value="CRAL/TRIO_N_dom_sf"/>
</dbReference>
<dbReference type="PRINTS" id="PR00180">
    <property type="entry name" value="CRETINALDHBP"/>
</dbReference>
<keyword evidence="3" id="KW-1185">Reference proteome</keyword>
<evidence type="ECO:0000313" key="2">
    <source>
        <dbReference type="EnsemblMetazoa" id="AALFPA23_017131.P24980"/>
    </source>
</evidence>
<dbReference type="PROSITE" id="PS50191">
    <property type="entry name" value="CRAL_TRIO"/>
    <property type="match status" value="1"/>
</dbReference>
<dbReference type="Gene3D" id="3.40.525.10">
    <property type="entry name" value="CRAL-TRIO lipid binding domain"/>
    <property type="match status" value="1"/>
</dbReference>
<sequence>MITGKAKSVTAVTSDAWCGEHQHQKSTIMSDICDFEWSNNRFRHNLTISDLKGYNKNEPTDRSRALIALKELIGASMDYALKDKSCFQDDEFLLRFLYARKFNVNDAFQLVINYHAYRQRNGPLLQRLSVLDENIQLALRDGFPGVLPNRDRRGRKVLIFLAGNWDYSSYSLVTVYRALLLSLEKLLEDKQNQANGFIAIVDWTNFTFRQSSNLNPKVLKLMIEGLQDCFPVRFKAIHFIGQPWYVEAALAVIRPFLKEKTRERIKLHGGNLSTLHDCVARDILPTELGGEGPTFNPLNWYHELLESSQIATKPAPSYILSQPQYYTKSPAPPMAVTTTTTTAISTTATVGSDFLKSTKAAAVKIGVLTTKANDPAANTLLGVGSDT</sequence>
<gene>
    <name evidence="2" type="primary">109428894</name>
</gene>
<name>A0ABM1ZC76_AEDAL</name>
<dbReference type="EnsemblMetazoa" id="AALFPA23_017131.R24980">
    <property type="protein sequence ID" value="AALFPA23_017131.P24980"/>
    <property type="gene ID" value="AALFPA23_017131"/>
</dbReference>